<dbReference type="HOGENOM" id="CLU_2646200_0_0_6"/>
<name>N8XHD2_ACIBZ</name>
<dbReference type="Proteomes" id="UP000013270">
    <property type="component" value="Unassembled WGS sequence"/>
</dbReference>
<protein>
    <submittedName>
        <fullName evidence="1">Uncharacterized protein</fullName>
    </submittedName>
</protein>
<evidence type="ECO:0000313" key="1">
    <source>
        <dbReference type="EMBL" id="ENV23756.1"/>
    </source>
</evidence>
<proteinExistence type="predicted"/>
<evidence type="ECO:0000313" key="2">
    <source>
        <dbReference type="Proteomes" id="UP000013270"/>
    </source>
</evidence>
<organism evidence="1 2">
    <name type="scientific">Acinetobacter bereziniae NIPH 3</name>
    <dbReference type="NCBI Taxonomy" id="1217651"/>
    <lineage>
        <taxon>Bacteria</taxon>
        <taxon>Pseudomonadati</taxon>
        <taxon>Pseudomonadota</taxon>
        <taxon>Gammaproteobacteria</taxon>
        <taxon>Moraxellales</taxon>
        <taxon>Moraxellaceae</taxon>
        <taxon>Acinetobacter</taxon>
    </lineage>
</organism>
<gene>
    <name evidence="1" type="ORF">F963_00212</name>
</gene>
<sequence length="76" mass="8813">MINLSPSRKKFFKIDSETKEEIELEHVSEQNNLLFTSMKTTVCIGDSIKIIDVDGYEEIRKVKQSGKELLRQKIVL</sequence>
<dbReference type="RefSeq" id="WP_004827228.1">
    <property type="nucleotide sequence ID" value="NZ_KB849463.1"/>
</dbReference>
<accession>N8XHD2</accession>
<reference evidence="1 2" key="1">
    <citation type="submission" date="2013-02" db="EMBL/GenBank/DDBJ databases">
        <title>The Genome Sequence of Acinetobacter bereziniae NIPH 3.</title>
        <authorList>
            <consortium name="The Broad Institute Genome Sequencing Platform"/>
            <consortium name="The Broad Institute Genome Sequencing Center for Infectious Disease"/>
            <person name="Cerqueira G."/>
            <person name="Feldgarden M."/>
            <person name="Courvalin P."/>
            <person name="Perichon B."/>
            <person name="Grillot-Courvalin C."/>
            <person name="Clermont D."/>
            <person name="Rocha E."/>
            <person name="Yoon E.-J."/>
            <person name="Nemec A."/>
            <person name="Walker B."/>
            <person name="Young S.K."/>
            <person name="Zeng Q."/>
            <person name="Gargeya S."/>
            <person name="Fitzgerald M."/>
            <person name="Haas B."/>
            <person name="Abouelleil A."/>
            <person name="Alvarado L."/>
            <person name="Arachchi H.M."/>
            <person name="Berlin A.M."/>
            <person name="Chapman S.B."/>
            <person name="Dewar J."/>
            <person name="Goldberg J."/>
            <person name="Griggs A."/>
            <person name="Gujja S."/>
            <person name="Hansen M."/>
            <person name="Howarth C."/>
            <person name="Imamovic A."/>
            <person name="Larimer J."/>
            <person name="McCowan C."/>
            <person name="Murphy C."/>
            <person name="Neiman D."/>
            <person name="Pearson M."/>
            <person name="Priest M."/>
            <person name="Roberts A."/>
            <person name="Saif S."/>
            <person name="Shea T."/>
            <person name="Sisk P."/>
            <person name="Sykes S."/>
            <person name="Wortman J."/>
            <person name="Nusbaum C."/>
            <person name="Birren B."/>
        </authorList>
    </citation>
    <scope>NUCLEOTIDE SEQUENCE [LARGE SCALE GENOMIC DNA]</scope>
    <source>
        <strain evidence="1 2">NIPH 3</strain>
    </source>
</reference>
<dbReference type="AlphaFoldDB" id="N8XHD2"/>
<comment type="caution">
    <text evidence="1">The sequence shown here is derived from an EMBL/GenBank/DDBJ whole genome shotgun (WGS) entry which is preliminary data.</text>
</comment>
<dbReference type="PATRIC" id="fig|1217651.3.peg.202"/>
<dbReference type="EMBL" id="APPK01000007">
    <property type="protein sequence ID" value="ENV23756.1"/>
    <property type="molecule type" value="Genomic_DNA"/>
</dbReference>